<dbReference type="AlphaFoldDB" id="A0A9P7B2S9"/>
<keyword evidence="4" id="KW-1185">Reference proteome</keyword>
<evidence type="ECO:0000313" key="4">
    <source>
        <dbReference type="Proteomes" id="UP000750334"/>
    </source>
</evidence>
<organism evidence="3 4">
    <name type="scientific">Maudiozyma exigua</name>
    <name type="common">Yeast</name>
    <name type="synonym">Kazachstania exigua</name>
    <dbReference type="NCBI Taxonomy" id="34358"/>
    <lineage>
        <taxon>Eukaryota</taxon>
        <taxon>Fungi</taxon>
        <taxon>Dikarya</taxon>
        <taxon>Ascomycota</taxon>
        <taxon>Saccharomycotina</taxon>
        <taxon>Saccharomycetes</taxon>
        <taxon>Saccharomycetales</taxon>
        <taxon>Saccharomycetaceae</taxon>
        <taxon>Maudiozyma</taxon>
    </lineage>
</organism>
<name>A0A9P7B2S9_MAUEX</name>
<dbReference type="GO" id="GO:0016192">
    <property type="term" value="P:vesicle-mediated transport"/>
    <property type="evidence" value="ECO:0007669"/>
    <property type="project" value="InterPro"/>
</dbReference>
<dbReference type="EMBL" id="PUHR01000280">
    <property type="protein sequence ID" value="KAG0655846.1"/>
    <property type="molecule type" value="Genomic_DNA"/>
</dbReference>
<proteinExistence type="predicted"/>
<feature type="transmembrane region" description="Helical" evidence="2">
    <location>
        <begin position="336"/>
        <end position="358"/>
    </location>
</feature>
<feature type="transmembrane region" description="Helical" evidence="2">
    <location>
        <begin position="296"/>
        <end position="316"/>
    </location>
</feature>
<keyword evidence="2" id="KW-0812">Transmembrane</keyword>
<dbReference type="InterPro" id="IPR039765">
    <property type="entry name" value="Yip5/YIPF1/YIPF2"/>
</dbReference>
<feature type="region of interest" description="Disordered" evidence="1">
    <location>
        <begin position="86"/>
        <end position="105"/>
    </location>
</feature>
<comment type="caution">
    <text evidence="3">The sequence shown here is derived from an EMBL/GenBank/DDBJ whole genome shotgun (WGS) entry which is preliminary data.</text>
</comment>
<evidence type="ECO:0000313" key="3">
    <source>
        <dbReference type="EMBL" id="KAG0655846.1"/>
    </source>
</evidence>
<feature type="transmembrane region" description="Helical" evidence="2">
    <location>
        <begin position="162"/>
        <end position="188"/>
    </location>
</feature>
<sequence>MSNTKYGALNGIDDDLDGVDDFTNEPNPFEDTRHVASSSKNNSSSHIVPDFDTKSMATTLLPDYNDVVADQPPLQPIQQQHLNELFSSSNNNNNNNNSNNSNNVAATTAAGEHGELPPGLINYYSKFFQLSTETFKGRFLRSLRINQLIFESEDYNPESRELFGAIWITCAIVLVKFMFPGLINLFHYGIIKGERISESVPSNDRDKIYWNLIHSIWLFGIYSFVVPFIVLQIILKDDTNGEENGLPQNETSIDGSGRHMTINSNAKNLIGLITVYGYGNSIWLFILPILDIVNSLATKFKIAIAIEWAIIALAYVKTAQYMNMQICNRGNGHVRLPFTMIFILGFHIIFSVLLMFTLY</sequence>
<dbReference type="PANTHER" id="PTHR12822:SF2">
    <property type="entry name" value="PROTEIN YIPF"/>
    <property type="match status" value="1"/>
</dbReference>
<feature type="compositionally biased region" description="Acidic residues" evidence="1">
    <location>
        <begin position="12"/>
        <end position="23"/>
    </location>
</feature>
<keyword evidence="2" id="KW-1133">Transmembrane helix</keyword>
<reference evidence="3 4" key="1">
    <citation type="submission" date="2020-11" db="EMBL/GenBank/DDBJ databases">
        <title>Kefir isolates.</title>
        <authorList>
            <person name="Marcisauskas S."/>
            <person name="Kim Y."/>
            <person name="Blasche S."/>
        </authorList>
    </citation>
    <scope>NUCLEOTIDE SEQUENCE [LARGE SCALE GENOMIC DNA]</scope>
    <source>
        <strain evidence="3 4">OG2</strain>
    </source>
</reference>
<feature type="region of interest" description="Disordered" evidence="1">
    <location>
        <begin position="1"/>
        <end position="50"/>
    </location>
</feature>
<gene>
    <name evidence="3" type="ORF">C6P45_002881</name>
</gene>
<evidence type="ECO:0000256" key="1">
    <source>
        <dbReference type="SAM" id="MobiDB-lite"/>
    </source>
</evidence>
<dbReference type="GO" id="GO:0031267">
    <property type="term" value="F:small GTPase binding"/>
    <property type="evidence" value="ECO:0007669"/>
    <property type="project" value="InterPro"/>
</dbReference>
<feature type="transmembrane region" description="Helical" evidence="2">
    <location>
        <begin position="269"/>
        <end position="290"/>
    </location>
</feature>
<evidence type="ECO:0008006" key="5">
    <source>
        <dbReference type="Google" id="ProtNLM"/>
    </source>
</evidence>
<evidence type="ECO:0000256" key="2">
    <source>
        <dbReference type="SAM" id="Phobius"/>
    </source>
</evidence>
<dbReference type="GO" id="GO:0005794">
    <property type="term" value="C:Golgi apparatus"/>
    <property type="evidence" value="ECO:0007669"/>
    <property type="project" value="InterPro"/>
</dbReference>
<keyword evidence="2" id="KW-0472">Membrane</keyword>
<dbReference type="PANTHER" id="PTHR12822">
    <property type="entry name" value="PROTEIN YIPF"/>
    <property type="match status" value="1"/>
</dbReference>
<dbReference type="Proteomes" id="UP000750334">
    <property type="component" value="Unassembled WGS sequence"/>
</dbReference>
<accession>A0A9P7B2S9</accession>
<feature type="compositionally biased region" description="Low complexity" evidence="1">
    <location>
        <begin position="87"/>
        <end position="103"/>
    </location>
</feature>
<dbReference type="OrthoDB" id="10256463at2759"/>
<feature type="transmembrane region" description="Helical" evidence="2">
    <location>
        <begin position="208"/>
        <end position="231"/>
    </location>
</feature>
<protein>
    <recommendedName>
        <fullName evidence="5">Protein YIP</fullName>
    </recommendedName>
</protein>